<dbReference type="EMBL" id="CM046118">
    <property type="protein sequence ID" value="KAI8438892.1"/>
    <property type="molecule type" value="Genomic_DNA"/>
</dbReference>
<evidence type="ECO:0000313" key="2">
    <source>
        <dbReference type="Proteomes" id="UP001064048"/>
    </source>
</evidence>
<keyword evidence="2" id="KW-1185">Reference proteome</keyword>
<gene>
    <name evidence="1" type="ORF">MSG28_011225</name>
</gene>
<name>A0ACC0KQV5_CHOFU</name>
<organism evidence="1 2">
    <name type="scientific">Choristoneura fumiferana</name>
    <name type="common">Spruce budworm moth</name>
    <name type="synonym">Archips fumiferana</name>
    <dbReference type="NCBI Taxonomy" id="7141"/>
    <lineage>
        <taxon>Eukaryota</taxon>
        <taxon>Metazoa</taxon>
        <taxon>Ecdysozoa</taxon>
        <taxon>Arthropoda</taxon>
        <taxon>Hexapoda</taxon>
        <taxon>Insecta</taxon>
        <taxon>Pterygota</taxon>
        <taxon>Neoptera</taxon>
        <taxon>Endopterygota</taxon>
        <taxon>Lepidoptera</taxon>
        <taxon>Glossata</taxon>
        <taxon>Ditrysia</taxon>
        <taxon>Tortricoidea</taxon>
        <taxon>Tortricidae</taxon>
        <taxon>Tortricinae</taxon>
        <taxon>Choristoneura</taxon>
    </lineage>
</organism>
<sequence>MYVCSGARYGSSPTKFPITILTQPISGAAEEDVLDLTDADFSSVISQHDTALVMFYAPWCGHCKRLKPEYALAAGVLKGEDPPVTLAKVDCTEGGKSTCEQFSVSGYPTLKIFRKGELSQDYNGPRESNGIVKYMRAQVGPSSKDLLTVADYESFLKKDEVVVVGFFEKETDLKGEFLKTADKMREQIAFGHSTSKDVLEKSGYKDNVVLFRPKRLQNKFEDSSIVFSGDLASTSLNAFIKENYHGLVGVRQKDNIADFSNPLIVAYYDVDYVKNPKGTNYWRNRVLKVAKEMSEVSFAVSGKDEFTHELNEYGIDFAKGDKPVVAGRDADGNKFIMSAEFSIENLLQFTKDLLAGKLEPFIKSEPVPESNDGPVKVAVGKNFKSLVTDSGRDALVEFYAPWCGHCQKLTPIWEELGEKMKDEDVDIVKIDATANDWPKSLYDVSGFPTIYWKPKDGSKPVRYNSSFSQFLHLHTVRTHLSPPPHYTDAFRTQPELIFRATQLFTMLPNGGRALDDFVKYIAEQASSELKSVDRKGSKKDEL</sequence>
<dbReference type="Proteomes" id="UP001064048">
    <property type="component" value="Chromosome 18"/>
</dbReference>
<protein>
    <submittedName>
        <fullName evidence="1">Uncharacterized protein</fullName>
    </submittedName>
</protein>
<reference evidence="1 2" key="1">
    <citation type="journal article" date="2022" name="Genome Biol. Evol.">
        <title>The Spruce Budworm Genome: Reconstructing the Evolutionary History of Antifreeze Proteins.</title>
        <authorList>
            <person name="Beliveau C."/>
            <person name="Gagne P."/>
            <person name="Picq S."/>
            <person name="Vernygora O."/>
            <person name="Keeling C.I."/>
            <person name="Pinkney K."/>
            <person name="Doucet D."/>
            <person name="Wen F."/>
            <person name="Johnston J.S."/>
            <person name="Maaroufi H."/>
            <person name="Boyle B."/>
            <person name="Laroche J."/>
            <person name="Dewar K."/>
            <person name="Juretic N."/>
            <person name="Blackburn G."/>
            <person name="Nisole A."/>
            <person name="Brunet B."/>
            <person name="Brandao M."/>
            <person name="Lumley L."/>
            <person name="Duan J."/>
            <person name="Quan G."/>
            <person name="Lucarotti C.J."/>
            <person name="Roe A.D."/>
            <person name="Sperling F.A.H."/>
            <person name="Levesque R.C."/>
            <person name="Cusson M."/>
        </authorList>
    </citation>
    <scope>NUCLEOTIDE SEQUENCE [LARGE SCALE GENOMIC DNA]</scope>
    <source>
        <strain evidence="1">Glfc:IPQL:Cfum</strain>
    </source>
</reference>
<proteinExistence type="predicted"/>
<comment type="caution">
    <text evidence="1">The sequence shown here is derived from an EMBL/GenBank/DDBJ whole genome shotgun (WGS) entry which is preliminary data.</text>
</comment>
<evidence type="ECO:0000313" key="1">
    <source>
        <dbReference type="EMBL" id="KAI8438892.1"/>
    </source>
</evidence>
<accession>A0ACC0KQV5</accession>